<proteinExistence type="predicted"/>
<reference evidence="1" key="1">
    <citation type="submission" date="2020-10" db="EMBL/GenBank/DDBJ databases">
        <title>CRESS DNA virus dark matter in the feces of wild birds.</title>
        <authorList>
            <person name="Yang S."/>
            <person name="Zhang W."/>
        </authorList>
    </citation>
    <scope>NUCLEOTIDE SEQUENCE</scope>
    <source>
        <strain evidence="1">Whs72cir3</strain>
    </source>
</reference>
<organism evidence="1">
    <name type="scientific">Ciconia boyciana CRESS-DNA-virus sp</name>
    <dbReference type="NCBI Taxonomy" id="2815024"/>
    <lineage>
        <taxon>Viruses</taxon>
        <taxon>Monodnaviria</taxon>
        <taxon>Shotokuvirae</taxon>
        <taxon>Cressdnaviricota</taxon>
    </lineage>
</organism>
<protein>
    <submittedName>
        <fullName evidence="1">Putative capsid protein</fullName>
    </submittedName>
</protein>
<sequence>MSGKRRWIARARAEHNIAAANLGALHSALQRNAAKRRKLTHKMDTTMEASKNYGERDEGNQHEAFMIPGVDGRLQFGFPTKIITILRYYDQYSLTSTSGGIGAQVFRMNGPRDPDFTGVGHQPLYWDRYSTLYQSYRVLGSKISAVISPTTLSAPLGPWTFGINGSTSSTSMGTSATARAEQNDGISVLFNQQQGPTSLTFSYSPEIKLGRPNGDDTVGAFVSTEPTNQYFAHVWFNDMNGATSTAIMRCCLEYTIEFHGLVQEPLS</sequence>
<evidence type="ECO:0000313" key="1">
    <source>
        <dbReference type="EMBL" id="QTE03459.1"/>
    </source>
</evidence>
<accession>A0A8A4XCQ5</accession>
<name>A0A8A4XCQ5_9VIRU</name>
<dbReference type="EMBL" id="MW182803">
    <property type="protein sequence ID" value="QTE03459.1"/>
    <property type="molecule type" value="Genomic_DNA"/>
</dbReference>